<accession>A0A2K0SY64</accession>
<dbReference type="EMBL" id="MTYH01000106">
    <property type="protein sequence ID" value="PNP38219.1"/>
    <property type="molecule type" value="Genomic_DNA"/>
</dbReference>
<comment type="caution">
    <text evidence="2">The sequence shown here is derived from an EMBL/GenBank/DDBJ whole genome shotgun (WGS) entry which is preliminary data.</text>
</comment>
<sequence>MHFNQILPCVLVSATAAVAQLIPVGPIATVYREPNFQGRHFSVGKVGECVQLPDNIVGKVSSVKLQQFPEPFYVACALYSNDYCQDPAASVIWYATALFTNAYLPDTSARSISCKLNQHLP</sequence>
<evidence type="ECO:0000313" key="2">
    <source>
        <dbReference type="EMBL" id="PNP38219.1"/>
    </source>
</evidence>
<evidence type="ECO:0000256" key="1">
    <source>
        <dbReference type="SAM" id="SignalP"/>
    </source>
</evidence>
<feature type="chain" id="PRO_5014415852" evidence="1">
    <location>
        <begin position="20"/>
        <end position="121"/>
    </location>
</feature>
<feature type="signal peptide" evidence="1">
    <location>
        <begin position="1"/>
        <end position="19"/>
    </location>
</feature>
<dbReference type="InterPro" id="IPR011024">
    <property type="entry name" value="G_crystallin-like"/>
</dbReference>
<gene>
    <name evidence="2" type="ORF">TGAMA5MH_09789</name>
</gene>
<organism evidence="2 3">
    <name type="scientific">Trichoderma gamsii</name>
    <dbReference type="NCBI Taxonomy" id="398673"/>
    <lineage>
        <taxon>Eukaryota</taxon>
        <taxon>Fungi</taxon>
        <taxon>Dikarya</taxon>
        <taxon>Ascomycota</taxon>
        <taxon>Pezizomycotina</taxon>
        <taxon>Sordariomycetes</taxon>
        <taxon>Hypocreomycetidae</taxon>
        <taxon>Hypocreales</taxon>
        <taxon>Hypocreaceae</taxon>
        <taxon>Trichoderma</taxon>
    </lineage>
</organism>
<keyword evidence="1" id="KW-0732">Signal</keyword>
<name>A0A2K0SY64_9HYPO</name>
<proteinExistence type="predicted"/>
<dbReference type="AlphaFoldDB" id="A0A2K0SY64"/>
<protein>
    <submittedName>
        <fullName evidence="2">Uncharacterized protein</fullName>
    </submittedName>
</protein>
<dbReference type="OrthoDB" id="4886321at2759"/>
<dbReference type="SUPFAM" id="SSF49695">
    <property type="entry name" value="gamma-Crystallin-like"/>
    <property type="match status" value="1"/>
</dbReference>
<dbReference type="Proteomes" id="UP000236546">
    <property type="component" value="Unassembled WGS sequence"/>
</dbReference>
<evidence type="ECO:0000313" key="3">
    <source>
        <dbReference type="Proteomes" id="UP000236546"/>
    </source>
</evidence>
<reference evidence="2 3" key="1">
    <citation type="submission" date="2017-02" db="EMBL/GenBank/DDBJ databases">
        <title>Genomes of Trichoderma spp. with biocontrol activity.</title>
        <authorList>
            <person name="Gardiner D."/>
            <person name="Kazan K."/>
            <person name="Vos C."/>
            <person name="Harvey P."/>
        </authorList>
    </citation>
    <scope>NUCLEOTIDE SEQUENCE [LARGE SCALE GENOMIC DNA]</scope>
    <source>
        <strain evidence="2 3">A5MH</strain>
    </source>
</reference>